<organism evidence="3 4">
    <name type="scientific">Aspergillus puulaauensis</name>
    <dbReference type="NCBI Taxonomy" id="1220207"/>
    <lineage>
        <taxon>Eukaryota</taxon>
        <taxon>Fungi</taxon>
        <taxon>Dikarya</taxon>
        <taxon>Ascomycota</taxon>
        <taxon>Pezizomycotina</taxon>
        <taxon>Eurotiomycetes</taxon>
        <taxon>Eurotiomycetidae</taxon>
        <taxon>Eurotiales</taxon>
        <taxon>Aspergillaceae</taxon>
        <taxon>Aspergillus</taxon>
    </lineage>
</organism>
<dbReference type="Gene3D" id="2.30.29.30">
    <property type="entry name" value="Pleckstrin-homology domain (PH domain)/Phosphotyrosine-binding domain (PTB)"/>
    <property type="match status" value="1"/>
</dbReference>
<evidence type="ECO:0000313" key="4">
    <source>
        <dbReference type="Proteomes" id="UP000654913"/>
    </source>
</evidence>
<reference evidence="3" key="1">
    <citation type="submission" date="2021-01" db="EMBL/GenBank/DDBJ databases">
        <authorList>
            <consortium name="Aspergillus puulaauensis MK2 genome sequencing consortium"/>
            <person name="Kazuki M."/>
            <person name="Futagami T."/>
        </authorList>
    </citation>
    <scope>NUCLEOTIDE SEQUENCE</scope>
    <source>
        <strain evidence="3">MK2</strain>
    </source>
</reference>
<sequence length="1208" mass="132825">MVRSRVLSFLSAFGGPSRKTSPDGGGRPTSSSYNAPPSRFDTPSPDTPSPHDGSPSKAERRMSRPGSTLFTTKPPFMQLAEDTPAELQRIFSYMNSHANKLYFEGYFLKLNDLDTNGRPCAERQWVECYAQLVGTVLSLWDAAALDAAADPADVSPTFINLADSSVKSIETLPTQNLAGAQSLQNVLSVSSAGQNRYLLHFDSYDSLIQWASAIRLAIYEHTCLYEAYTGSIIAAKGRELNNIRMILEHTRFKHEDWARVRFGAGTPWRRCWFVITPPDEKELQKARKTMRKKSAYDRAPKLVIGSIKFYETKKTKKVKPIATVTDAYCAYAIYPQSKALIDQSTLIKIEGTFILHSQSEAKMEGFVFVMPEVHPAVSGFEMMLQFLIPTFDTFNLYGRPNRLIAAVNHVKSIMFAFPDQERYDYVDLMDIANLMRTPGSQNWSEGEWRKQLKDATARRMANVSSRTSSITTNKPRFRASIPNRYSNVPAAASSRKGGLPGYVPAFNQSVDAVVQQVPKEEPFTPSPHSRSMSDTTRFGPQPPHRSAIMENSAASSTHDLTQSPIAGSSPGRTSSEDNRIEEAEEEPAYVPFAQQLTSPVSHTDVAPPPTLTHDPRDAPPARPRPSSDARRANVRMSDATLAQLVAASGGMNLADRPPTSGSQNSSNYANNSPVSPTSSQANADALRFVAPTSGGLAAHQPAAKEQAPPVPEHNFGVSGAPTSNNPSHQPSSPKPSPKVNRLSTQSIRLDTEKAVKRKPISRTPTQTQVVSPQSSVGEPSFDDLRHTVDEDALDMVGIVSRPTFSVPKRPIQPEEESVYGDDESTTSPDYASTKGSLYSKNSVKSVPRPRMGVKKTVGTEPQPKDVVIGDAHYAMKDKPGHNPDIPTVDFGPTLNYLPTTGRPNTSDTLKKFDQNRSDPDVTGKQRYSIPAHQADRNHSRSPSRDEYRRSVLWQPGMAAPRPVTPGSGLTPEQFVQQRAAPSPPVHAHARTPSTATITPSPRPVSGDWTAYSRSKSQLGLNQDAIPRPKSRGGSSMMNYNDVSSHLSAREQEHVARMTGSSFFNLSGDKQKTPPPVNPMGLVGAIDAREQERRLMKEGMSNQMVQHAIAQRQHHWQQQPPQPQQQLAPATPPHSYGVQAGPGSLYNMPGASRTWDALNQTYRPEEPRRQSWYASQFASQPPQAGPPPYQASQYNPQQSHYGNANAPYY</sequence>
<evidence type="ECO:0000259" key="2">
    <source>
        <dbReference type="PROSITE" id="PS50003"/>
    </source>
</evidence>
<dbReference type="GeneID" id="64979464"/>
<dbReference type="RefSeq" id="XP_041561653.1">
    <property type="nucleotide sequence ID" value="XM_041695976.1"/>
</dbReference>
<reference evidence="3" key="2">
    <citation type="submission" date="2021-02" db="EMBL/GenBank/DDBJ databases">
        <title>Aspergillus puulaauensis MK2 genome sequence.</title>
        <authorList>
            <person name="Futagami T."/>
            <person name="Mori K."/>
            <person name="Kadooka C."/>
            <person name="Tanaka T."/>
        </authorList>
    </citation>
    <scope>NUCLEOTIDE SEQUENCE</scope>
    <source>
        <strain evidence="3">MK2</strain>
    </source>
</reference>
<feature type="compositionally biased region" description="Polar residues" evidence="1">
    <location>
        <begin position="762"/>
        <end position="777"/>
    </location>
</feature>
<dbReference type="InterPro" id="IPR058155">
    <property type="entry name" value="Skg3/CAF120-like_PH"/>
</dbReference>
<evidence type="ECO:0000256" key="1">
    <source>
        <dbReference type="SAM" id="MobiDB-lite"/>
    </source>
</evidence>
<dbReference type="InterPro" id="IPR001849">
    <property type="entry name" value="PH_domain"/>
</dbReference>
<feature type="compositionally biased region" description="Low complexity" evidence="1">
    <location>
        <begin position="36"/>
        <end position="56"/>
    </location>
</feature>
<feature type="compositionally biased region" description="Polar residues" evidence="1">
    <location>
        <begin position="896"/>
        <end position="907"/>
    </location>
</feature>
<feature type="region of interest" description="Disordered" evidence="1">
    <location>
        <begin position="804"/>
        <end position="1009"/>
    </location>
</feature>
<feature type="region of interest" description="Disordered" evidence="1">
    <location>
        <begin position="519"/>
        <end position="633"/>
    </location>
</feature>
<accession>A0A7R7XXC8</accession>
<dbReference type="SUPFAM" id="SSF50729">
    <property type="entry name" value="PH domain-like"/>
    <property type="match status" value="1"/>
</dbReference>
<dbReference type="FunFam" id="2.30.29.30:FF:000203">
    <property type="entry name" value="PH domain-containing protein"/>
    <property type="match status" value="1"/>
</dbReference>
<feature type="compositionally biased region" description="Low complexity" evidence="1">
    <location>
        <begin position="1172"/>
        <end position="1181"/>
    </location>
</feature>
<feature type="compositionally biased region" description="Acidic residues" evidence="1">
    <location>
        <begin position="813"/>
        <end position="824"/>
    </location>
</feature>
<dbReference type="InterPro" id="IPR011993">
    <property type="entry name" value="PH-like_dom_sf"/>
</dbReference>
<dbReference type="SMART" id="SM00233">
    <property type="entry name" value="PH"/>
    <property type="match status" value="1"/>
</dbReference>
<feature type="compositionally biased region" description="Low complexity" evidence="1">
    <location>
        <begin position="1108"/>
        <end position="1128"/>
    </location>
</feature>
<protein>
    <recommendedName>
        <fullName evidence="2">PH domain-containing protein</fullName>
    </recommendedName>
</protein>
<feature type="region of interest" description="Disordered" evidence="1">
    <location>
        <begin position="650"/>
        <end position="783"/>
    </location>
</feature>
<dbReference type="Pfam" id="PF25381">
    <property type="entry name" value="PH_26"/>
    <property type="match status" value="1"/>
</dbReference>
<feature type="compositionally biased region" description="Polar residues" evidence="1">
    <location>
        <begin position="825"/>
        <end position="844"/>
    </location>
</feature>
<feature type="domain" description="PH" evidence="2">
    <location>
        <begin position="100"/>
        <end position="219"/>
    </location>
</feature>
<dbReference type="AlphaFoldDB" id="A0A7R7XXC8"/>
<dbReference type="PROSITE" id="PS50003">
    <property type="entry name" value="PH_DOMAIN"/>
    <property type="match status" value="1"/>
</dbReference>
<dbReference type="Pfam" id="PF00169">
    <property type="entry name" value="PH"/>
    <property type="match status" value="1"/>
</dbReference>
<dbReference type="OrthoDB" id="5563754at2759"/>
<feature type="compositionally biased region" description="Basic and acidic residues" evidence="1">
    <location>
        <begin position="933"/>
        <end position="949"/>
    </location>
</feature>
<feature type="compositionally biased region" description="Polar residues" evidence="1">
    <location>
        <begin position="659"/>
        <end position="682"/>
    </location>
</feature>
<feature type="region of interest" description="Disordered" evidence="1">
    <location>
        <begin position="1"/>
        <end position="75"/>
    </location>
</feature>
<dbReference type="KEGG" id="apuu:APUU_71037A"/>
<feature type="region of interest" description="Disordered" evidence="1">
    <location>
        <begin position="1108"/>
        <end position="1208"/>
    </location>
</feature>
<proteinExistence type="predicted"/>
<dbReference type="EMBL" id="AP024449">
    <property type="protein sequence ID" value="BCS29467.1"/>
    <property type="molecule type" value="Genomic_DNA"/>
</dbReference>
<keyword evidence="4" id="KW-1185">Reference proteome</keyword>
<feature type="compositionally biased region" description="Basic and acidic residues" evidence="1">
    <location>
        <begin position="613"/>
        <end position="631"/>
    </location>
</feature>
<dbReference type="Proteomes" id="UP000654913">
    <property type="component" value="Chromosome 7"/>
</dbReference>
<gene>
    <name evidence="3" type="ORF">APUU_71037A</name>
</gene>
<evidence type="ECO:0000313" key="3">
    <source>
        <dbReference type="EMBL" id="BCS29467.1"/>
    </source>
</evidence>
<name>A0A7R7XXC8_9EURO</name>
<feature type="compositionally biased region" description="Polar residues" evidence="1">
    <location>
        <begin position="552"/>
        <end position="573"/>
    </location>
</feature>
<feature type="compositionally biased region" description="Polar residues" evidence="1">
    <location>
        <begin position="526"/>
        <end position="538"/>
    </location>
</feature>
<feature type="compositionally biased region" description="Basic and acidic residues" evidence="1">
    <location>
        <begin position="908"/>
        <end position="923"/>
    </location>
</feature>